<dbReference type="PANTHER" id="PTHR31807:SF38">
    <property type="entry name" value="QWRF MOTIF-CONTAINING PROTEIN 9"/>
    <property type="match status" value="1"/>
</dbReference>
<dbReference type="GO" id="GO:0008017">
    <property type="term" value="F:microtubule binding"/>
    <property type="evidence" value="ECO:0007669"/>
    <property type="project" value="TreeGrafter"/>
</dbReference>
<evidence type="ECO:0000256" key="1">
    <source>
        <dbReference type="ARBA" id="ARBA00010016"/>
    </source>
</evidence>
<reference evidence="3 4" key="1">
    <citation type="journal article" date="2023" name="Hortic Res">
        <title>Pangenome of water caltrop reveals structural variations and asymmetric subgenome divergence after allopolyploidization.</title>
        <authorList>
            <person name="Zhang X."/>
            <person name="Chen Y."/>
            <person name="Wang L."/>
            <person name="Yuan Y."/>
            <person name="Fang M."/>
            <person name="Shi L."/>
            <person name="Lu R."/>
            <person name="Comes H.P."/>
            <person name="Ma Y."/>
            <person name="Chen Y."/>
            <person name="Huang G."/>
            <person name="Zhou Y."/>
            <person name="Zheng Z."/>
            <person name="Qiu Y."/>
        </authorList>
    </citation>
    <scope>NUCLEOTIDE SEQUENCE [LARGE SCALE GENOMIC DNA]</scope>
    <source>
        <strain evidence="3">F231</strain>
    </source>
</reference>
<sequence>MVVAASMTIKHHAAAAARSNRTRSPLLPSEPDNATAPTRRVRSRDFTSRYMSSTCSSSSSWSAQSLTLRRCPSPAISRQGSSLATMTPRSTALGVVKRSQSTESRRTVTPRTNYVDLRTSSKSGSFAATMKPTAVSPAAMNRSQSAERKRPATSLLKSMDLRDVSSKGGSYEVKPAQKVLLTSVRSLSASFQGASLSLQVSKANPVISRSPSPGTVRRGTPERIKPASTAATPATVEHHRWPGRLRAGNSMSRSVDITDERRRLGGSNMGSAVSALQIGRILDPRSFSSDGKLSNSNLSNVVPRKLAEINSEKNLGLGLNETSGLHSSDGEDSSSQGNSGAVERGGGGVPGGSDRNRQRAPRGIVVPGRFIHESNNRLRQQTEAGSPLSKIGGLKNVVSATKFTGQKKQNLDSPVSYPKGILNTRGQSPIRGALRPASPGNLASPAASSPRGMSPTRGRSPLRDTWVDKVECVPSVLSFAVEIRKGKFGENRIVDAHAMRLLHNSLLQWRYANARTDLAFSAQQINAERSLYTTWVSTTRLRESVQNKRLLLQLEKENLKVAGILRGQMIYLEQWASIERDYSNSLAGAAETLTCSTICLPINGARADIQTMKNAICSAVGVMQAMTSSVCLLLSKVGDVNCSIAELTNVVSKESVLLDQCRELLSTCAALQVKEHSLRAHFLQLKYKPTSCAAK</sequence>
<evidence type="ECO:0000313" key="3">
    <source>
        <dbReference type="EMBL" id="KAK4796902.1"/>
    </source>
</evidence>
<feature type="region of interest" description="Disordered" evidence="2">
    <location>
        <begin position="13"/>
        <end position="45"/>
    </location>
</feature>
<dbReference type="GO" id="GO:0005880">
    <property type="term" value="C:nuclear microtubule"/>
    <property type="evidence" value="ECO:0007669"/>
    <property type="project" value="TreeGrafter"/>
</dbReference>
<comment type="similarity">
    <text evidence="1">Belongs to the QWRF family.</text>
</comment>
<keyword evidence="4" id="KW-1185">Reference proteome</keyword>
<dbReference type="InterPro" id="IPR007573">
    <property type="entry name" value="QWRF"/>
</dbReference>
<accession>A0AAN7M2Z2</accession>
<protein>
    <submittedName>
        <fullName evidence="3">Uncharacterized protein</fullName>
    </submittedName>
</protein>
<evidence type="ECO:0000256" key="2">
    <source>
        <dbReference type="SAM" id="MobiDB-lite"/>
    </source>
</evidence>
<evidence type="ECO:0000313" key="4">
    <source>
        <dbReference type="Proteomes" id="UP001346149"/>
    </source>
</evidence>
<dbReference type="AlphaFoldDB" id="A0AAN7M2Z2"/>
<gene>
    <name evidence="3" type="ORF">SAY86_029228</name>
</gene>
<organism evidence="3 4">
    <name type="scientific">Trapa natans</name>
    <name type="common">Water chestnut</name>
    <dbReference type="NCBI Taxonomy" id="22666"/>
    <lineage>
        <taxon>Eukaryota</taxon>
        <taxon>Viridiplantae</taxon>
        <taxon>Streptophyta</taxon>
        <taxon>Embryophyta</taxon>
        <taxon>Tracheophyta</taxon>
        <taxon>Spermatophyta</taxon>
        <taxon>Magnoliopsida</taxon>
        <taxon>eudicotyledons</taxon>
        <taxon>Gunneridae</taxon>
        <taxon>Pentapetalae</taxon>
        <taxon>rosids</taxon>
        <taxon>malvids</taxon>
        <taxon>Myrtales</taxon>
        <taxon>Lythraceae</taxon>
        <taxon>Trapa</taxon>
    </lineage>
</organism>
<dbReference type="GO" id="GO:0005737">
    <property type="term" value="C:cytoplasm"/>
    <property type="evidence" value="ECO:0007669"/>
    <property type="project" value="TreeGrafter"/>
</dbReference>
<dbReference type="Proteomes" id="UP001346149">
    <property type="component" value="Unassembled WGS sequence"/>
</dbReference>
<dbReference type="EMBL" id="JAXQNO010000006">
    <property type="protein sequence ID" value="KAK4796902.1"/>
    <property type="molecule type" value="Genomic_DNA"/>
</dbReference>
<feature type="region of interest" description="Disordered" evidence="2">
    <location>
        <begin position="426"/>
        <end position="461"/>
    </location>
</feature>
<feature type="region of interest" description="Disordered" evidence="2">
    <location>
        <begin position="318"/>
        <end position="366"/>
    </location>
</feature>
<dbReference type="PANTHER" id="PTHR31807">
    <property type="entry name" value="AUGMIN FAMILY MEMBER"/>
    <property type="match status" value="1"/>
</dbReference>
<dbReference type="Pfam" id="PF04484">
    <property type="entry name" value="QWRF"/>
    <property type="match status" value="1"/>
</dbReference>
<proteinExistence type="inferred from homology"/>
<feature type="region of interest" description="Disordered" evidence="2">
    <location>
        <begin position="205"/>
        <end position="236"/>
    </location>
</feature>
<feature type="region of interest" description="Disordered" evidence="2">
    <location>
        <begin position="372"/>
        <end position="391"/>
    </location>
</feature>
<dbReference type="GO" id="GO:0051225">
    <property type="term" value="P:spindle assembly"/>
    <property type="evidence" value="ECO:0007669"/>
    <property type="project" value="TreeGrafter"/>
</dbReference>
<name>A0AAN7M2Z2_TRANT</name>
<comment type="caution">
    <text evidence="3">The sequence shown here is derived from an EMBL/GenBank/DDBJ whole genome shotgun (WGS) entry which is preliminary data.</text>
</comment>